<evidence type="ECO:0000313" key="2">
    <source>
        <dbReference type="Proteomes" id="UP001186118"/>
    </source>
</evidence>
<proteinExistence type="predicted"/>
<gene>
    <name evidence="1" type="ORF">KB584_02500</name>
</gene>
<reference evidence="1" key="1">
    <citation type="submission" date="2021-04" db="EMBL/GenBank/DDBJ databases">
        <title>Draft genomes of 20 S. canis strains.</title>
        <authorList>
            <person name="Pagnossin D."/>
            <person name="Weir W."/>
            <person name="Smith A."/>
            <person name="Ure R."/>
            <person name="Oravcova K."/>
        </authorList>
    </citation>
    <scope>NUCLEOTIDE SEQUENCE</scope>
    <source>
        <strain evidence="1">284</strain>
    </source>
</reference>
<dbReference type="AlphaFoldDB" id="A0AAE4TR43"/>
<name>A0AAE4TR43_STRCB</name>
<dbReference type="GO" id="GO:0003677">
    <property type="term" value="F:DNA binding"/>
    <property type="evidence" value="ECO:0007669"/>
    <property type="project" value="InterPro"/>
</dbReference>
<accession>A0AAE4TR43</accession>
<dbReference type="Proteomes" id="UP001186118">
    <property type="component" value="Unassembled WGS sequence"/>
</dbReference>
<dbReference type="SUPFAM" id="SSF47413">
    <property type="entry name" value="lambda repressor-like DNA-binding domains"/>
    <property type="match status" value="1"/>
</dbReference>
<evidence type="ECO:0000313" key="1">
    <source>
        <dbReference type="EMBL" id="MDV5976351.1"/>
    </source>
</evidence>
<dbReference type="InterPro" id="IPR010982">
    <property type="entry name" value="Lambda_DNA-bd_dom_sf"/>
</dbReference>
<dbReference type="EMBL" id="JAGQEX010000003">
    <property type="protein sequence ID" value="MDV5976351.1"/>
    <property type="molecule type" value="Genomic_DNA"/>
</dbReference>
<sequence length="70" mass="7831">MNIQKLKGLIVEKETTQEYLADCLGIDKSTFYRKMKNGGAFTVREANLIISSLNLTSKEAVDIFFDANIA</sequence>
<protein>
    <submittedName>
        <fullName evidence="1">XRE family transcriptional regulator</fullName>
    </submittedName>
</protein>
<organism evidence="1 2">
    <name type="scientific">Streptococcus canis</name>
    <dbReference type="NCBI Taxonomy" id="1329"/>
    <lineage>
        <taxon>Bacteria</taxon>
        <taxon>Bacillati</taxon>
        <taxon>Bacillota</taxon>
        <taxon>Bacilli</taxon>
        <taxon>Lactobacillales</taxon>
        <taxon>Streptococcaceae</taxon>
        <taxon>Streptococcus</taxon>
    </lineage>
</organism>
<comment type="caution">
    <text evidence="1">The sequence shown here is derived from an EMBL/GenBank/DDBJ whole genome shotgun (WGS) entry which is preliminary data.</text>
</comment>